<feature type="region of interest" description="Disordered" evidence="3">
    <location>
        <begin position="683"/>
        <end position="704"/>
    </location>
</feature>
<dbReference type="InterPro" id="IPR007201">
    <property type="entry name" value="Mei2-like_Rrm_C"/>
</dbReference>
<dbReference type="AlphaFoldDB" id="A0AAD9T380"/>
<keyword evidence="6" id="KW-1185">Reference proteome</keyword>
<organism evidence="5 6">
    <name type="scientific">Diplocarpon rosae</name>
    <dbReference type="NCBI Taxonomy" id="946125"/>
    <lineage>
        <taxon>Eukaryota</taxon>
        <taxon>Fungi</taxon>
        <taxon>Dikarya</taxon>
        <taxon>Ascomycota</taxon>
        <taxon>Pezizomycotina</taxon>
        <taxon>Leotiomycetes</taxon>
        <taxon>Helotiales</taxon>
        <taxon>Drepanopezizaceae</taxon>
        <taxon>Diplocarpon</taxon>
    </lineage>
</organism>
<dbReference type="InterPro" id="IPR000504">
    <property type="entry name" value="RRM_dom"/>
</dbReference>
<feature type="compositionally biased region" description="Polar residues" evidence="3">
    <location>
        <begin position="17"/>
        <end position="27"/>
    </location>
</feature>
<feature type="region of interest" description="Disordered" evidence="3">
    <location>
        <begin position="106"/>
        <end position="126"/>
    </location>
</feature>
<dbReference type="PANTHER" id="PTHR23189">
    <property type="entry name" value="RNA RECOGNITION MOTIF-CONTAINING"/>
    <property type="match status" value="1"/>
</dbReference>
<dbReference type="GO" id="GO:0003723">
    <property type="term" value="F:RNA binding"/>
    <property type="evidence" value="ECO:0007669"/>
    <property type="project" value="UniProtKB-UniRule"/>
</dbReference>
<proteinExistence type="predicted"/>
<dbReference type="Gene3D" id="3.30.70.330">
    <property type="match status" value="1"/>
</dbReference>
<comment type="caution">
    <text evidence="5">The sequence shown here is derived from an EMBL/GenBank/DDBJ whole genome shotgun (WGS) entry which is preliminary data.</text>
</comment>
<feature type="region of interest" description="Disordered" evidence="3">
    <location>
        <begin position="1"/>
        <end position="74"/>
    </location>
</feature>
<dbReference type="Pfam" id="PF04059">
    <property type="entry name" value="RRM_2"/>
    <property type="match status" value="1"/>
</dbReference>
<gene>
    <name evidence="5" type="ORF">QTJ16_001524</name>
</gene>
<evidence type="ECO:0000256" key="1">
    <source>
        <dbReference type="ARBA" id="ARBA00022884"/>
    </source>
</evidence>
<name>A0AAD9T380_9HELO</name>
<keyword evidence="1 2" id="KW-0694">RNA-binding</keyword>
<protein>
    <recommendedName>
        <fullName evidence="4">RRM domain-containing protein</fullName>
    </recommendedName>
</protein>
<accession>A0AAD9T380</accession>
<evidence type="ECO:0000313" key="5">
    <source>
        <dbReference type="EMBL" id="KAK2628421.1"/>
    </source>
</evidence>
<evidence type="ECO:0000256" key="3">
    <source>
        <dbReference type="SAM" id="MobiDB-lite"/>
    </source>
</evidence>
<reference evidence="5" key="1">
    <citation type="submission" date="2023-06" db="EMBL/GenBank/DDBJ databases">
        <title>Draft genome of Marssonina rosae.</title>
        <authorList>
            <person name="Cheng Q."/>
        </authorList>
    </citation>
    <scope>NUCLEOTIDE SEQUENCE</scope>
    <source>
        <strain evidence="5">R4</strain>
    </source>
</reference>
<dbReference type="InterPro" id="IPR012677">
    <property type="entry name" value="Nucleotide-bd_a/b_plait_sf"/>
</dbReference>
<feature type="compositionally biased region" description="Polar residues" evidence="3">
    <location>
        <begin position="109"/>
        <end position="126"/>
    </location>
</feature>
<feature type="compositionally biased region" description="Polar residues" evidence="3">
    <location>
        <begin position="1"/>
        <end position="10"/>
    </location>
</feature>
<dbReference type="InterPro" id="IPR035979">
    <property type="entry name" value="RBD_domain_sf"/>
</dbReference>
<dbReference type="Proteomes" id="UP001285354">
    <property type="component" value="Unassembled WGS sequence"/>
</dbReference>
<evidence type="ECO:0000259" key="4">
    <source>
        <dbReference type="PROSITE" id="PS50102"/>
    </source>
</evidence>
<dbReference type="CDD" id="cd12532">
    <property type="entry name" value="RRM3_MEI2_fungi"/>
    <property type="match status" value="1"/>
</dbReference>
<feature type="compositionally biased region" description="Polar residues" evidence="3">
    <location>
        <begin position="42"/>
        <end position="74"/>
    </location>
</feature>
<dbReference type="PROSITE" id="PS50102">
    <property type="entry name" value="RRM"/>
    <property type="match status" value="1"/>
</dbReference>
<feature type="region of interest" description="Disordered" evidence="3">
    <location>
        <begin position="318"/>
        <end position="352"/>
    </location>
</feature>
<feature type="compositionally biased region" description="Basic and acidic residues" evidence="3">
    <location>
        <begin position="688"/>
        <end position="700"/>
    </location>
</feature>
<feature type="compositionally biased region" description="Polar residues" evidence="3">
    <location>
        <begin position="318"/>
        <end position="342"/>
    </location>
</feature>
<dbReference type="InterPro" id="IPR034862">
    <property type="entry name" value="Fungal_Mei2-like_RRM3"/>
</dbReference>
<dbReference type="SUPFAM" id="SSF54928">
    <property type="entry name" value="RNA-binding domain, RBD"/>
    <property type="match status" value="1"/>
</dbReference>
<feature type="domain" description="RRM" evidence="4">
    <location>
        <begin position="532"/>
        <end position="616"/>
    </location>
</feature>
<sequence>MSRYTASPHSSSRDDSVQGTPQTNLTMFSPEDVRLYDYNVPANRSTERPQQASHNDPFVSSSSTQSKADQKLSATASTFQPWGLRVPGSKSISGPIPGSKEFLTDQIEKATSPSRSSGSETTQFGQFTSNSRVSRCIKISSVYKKEIMPLVEASCKSLLPQSSGAGPKIKGALRLKDEGDVVYVRLFNVSDAPILFNTIQKSHDDLTVEYIPSGSIVNVVFSPTRQQQNPSTHEGQVVLKVQYPATRTASKHAFEKHMHELLTSEGPFCAWQKIVATEAGIFHLVAEYEDCTHAARAIHRLHNQTIGDSMDMSIISLTEQSPDDSSPTKQVRAGSATTGTPTRRSHHLSEQASLTDAMGSMSIGNGAPGHMNQMGGFSSPASSIMYTPNSSVGYMPGTPSFGYPQVTPPLVLGRIHTPQSFGQQSQYGPHGFSQFSPTHLNHQGYASSMMAFSPRSNGYNSPRSMGSGSGYYDDMMMAGPRDENYYGRFTRGRQVGRLGGRPMGYQGRSNQPGGQHNHVDIEKIQLGTDVRTTVMLRNIPNKVDQQMLKEMIDDSSFGTYDFMYLRIDFSNNCNVGYAFINFVDPLHIIDFVRARSNQKWQRFKSEKVAEVSYATIQGRDCLIQKFRNSSVMLEPEHYRPKLFWTHQDQNGLAGQEEPFPSSDNSSKLKRSCENAEHVGLFAPSAGQHLRDEQRRRRSQYDRGTSLAERDEFYDDNFGYGSCRSRSLLEVGPY</sequence>
<evidence type="ECO:0000256" key="2">
    <source>
        <dbReference type="PROSITE-ProRule" id="PRU00176"/>
    </source>
</evidence>
<dbReference type="EMBL" id="JAUBYV010000002">
    <property type="protein sequence ID" value="KAK2628421.1"/>
    <property type="molecule type" value="Genomic_DNA"/>
</dbReference>
<evidence type="ECO:0000313" key="6">
    <source>
        <dbReference type="Proteomes" id="UP001285354"/>
    </source>
</evidence>